<dbReference type="GO" id="GO:0008236">
    <property type="term" value="F:serine-type peptidase activity"/>
    <property type="evidence" value="ECO:0007669"/>
    <property type="project" value="UniProtKB-KW"/>
</dbReference>
<dbReference type="InterPro" id="IPR040921">
    <property type="entry name" value="Peptidase_S66C"/>
</dbReference>
<evidence type="ECO:0000256" key="3">
    <source>
        <dbReference type="ARBA" id="ARBA00022670"/>
    </source>
</evidence>
<feature type="domain" description="LD-carboxypeptidase C-terminal" evidence="7">
    <location>
        <begin position="173"/>
        <end position="278"/>
    </location>
</feature>
<keyword evidence="9" id="KW-1185">Reference proteome</keyword>
<dbReference type="Pfam" id="PF02016">
    <property type="entry name" value="Peptidase_S66"/>
    <property type="match status" value="1"/>
</dbReference>
<organism evidence="8 9">
    <name type="scientific">Parasphingopyxis marina</name>
    <dbReference type="NCBI Taxonomy" id="2761622"/>
    <lineage>
        <taxon>Bacteria</taxon>
        <taxon>Pseudomonadati</taxon>
        <taxon>Pseudomonadota</taxon>
        <taxon>Alphaproteobacteria</taxon>
        <taxon>Sphingomonadales</taxon>
        <taxon>Sphingomonadaceae</taxon>
        <taxon>Parasphingopyxis</taxon>
    </lineage>
</organism>
<evidence type="ECO:0000256" key="5">
    <source>
        <dbReference type="ARBA" id="ARBA00022825"/>
    </source>
</evidence>
<dbReference type="PANTHER" id="PTHR30237:SF2">
    <property type="entry name" value="MUREIN TETRAPEPTIDE CARBOXYPEPTIDASE"/>
    <property type="match status" value="1"/>
</dbReference>
<protein>
    <submittedName>
        <fullName evidence="8">LD-carboxypeptidase</fullName>
    </submittedName>
</protein>
<dbReference type="InterPro" id="IPR027478">
    <property type="entry name" value="LdcA_N"/>
</dbReference>
<evidence type="ECO:0000256" key="2">
    <source>
        <dbReference type="ARBA" id="ARBA00022645"/>
    </source>
</evidence>
<dbReference type="InterPro" id="IPR029062">
    <property type="entry name" value="Class_I_gatase-like"/>
</dbReference>
<dbReference type="Proteomes" id="UP000564378">
    <property type="component" value="Unassembled WGS sequence"/>
</dbReference>
<comment type="caution">
    <text evidence="8">The sequence shown here is derived from an EMBL/GenBank/DDBJ whole genome shotgun (WGS) entry which is preliminary data.</text>
</comment>
<dbReference type="EMBL" id="JACJVJ010000002">
    <property type="protein sequence ID" value="MBC2778211.1"/>
    <property type="molecule type" value="Genomic_DNA"/>
</dbReference>
<dbReference type="InterPro" id="IPR027461">
    <property type="entry name" value="Carboxypeptidase_A_C_sf"/>
</dbReference>
<dbReference type="Gene3D" id="3.40.50.10740">
    <property type="entry name" value="Class I glutamine amidotransferase-like"/>
    <property type="match status" value="1"/>
</dbReference>
<dbReference type="Pfam" id="PF17676">
    <property type="entry name" value="Peptidase_S66C"/>
    <property type="match status" value="1"/>
</dbReference>
<keyword evidence="2 8" id="KW-0121">Carboxypeptidase</keyword>
<dbReference type="SUPFAM" id="SSF52317">
    <property type="entry name" value="Class I glutamine amidotransferase-like"/>
    <property type="match status" value="1"/>
</dbReference>
<dbReference type="InterPro" id="IPR040449">
    <property type="entry name" value="Peptidase_S66_N"/>
</dbReference>
<sequence>MVADKRARIGIVATSSPFERDTAERVEALAAALYPENPPALVVHPNSFLRHNHFAGDDAARAEAFLAIANDPDIDALWFARGGYGACRIAETVLAKLEPAAKAKQYLGYSDAGVLLAGLYKAGCRVAHGPMCQDIWRTDGEAAIERALRWLIERDPATLEPSLADGRPAAAFNMISLSQIIGTPLQPDLENHVLMLEEVSEYMYRIDRAMHHITANPDIRKIAGIRLGRCSDIPENETDFGMTAEEVVRHWCGVSGIAWLGEADIGHDAANRIVPFGTS</sequence>
<dbReference type="AlphaFoldDB" id="A0A842I0J6"/>
<accession>A0A842I0J6</accession>
<evidence type="ECO:0000313" key="9">
    <source>
        <dbReference type="Proteomes" id="UP000564378"/>
    </source>
</evidence>
<evidence type="ECO:0000313" key="8">
    <source>
        <dbReference type="EMBL" id="MBC2778211.1"/>
    </source>
</evidence>
<dbReference type="GO" id="GO:0004180">
    <property type="term" value="F:carboxypeptidase activity"/>
    <property type="evidence" value="ECO:0007669"/>
    <property type="project" value="UniProtKB-KW"/>
</dbReference>
<keyword evidence="3" id="KW-0645">Protease</keyword>
<dbReference type="GO" id="GO:0006508">
    <property type="term" value="P:proteolysis"/>
    <property type="evidence" value="ECO:0007669"/>
    <property type="project" value="UniProtKB-KW"/>
</dbReference>
<evidence type="ECO:0000256" key="1">
    <source>
        <dbReference type="ARBA" id="ARBA00010233"/>
    </source>
</evidence>
<dbReference type="InterPro" id="IPR003507">
    <property type="entry name" value="S66_fam"/>
</dbReference>
<reference evidence="8 9" key="1">
    <citation type="submission" date="2020-08" db="EMBL/GenBank/DDBJ databases">
        <title>Draft genome sequence of Parasphingopyxis sp. GrpM-11.</title>
        <authorList>
            <person name="Oh J."/>
            <person name="Roh D.-H."/>
        </authorList>
    </citation>
    <scope>NUCLEOTIDE SEQUENCE [LARGE SCALE GENOMIC DNA]</scope>
    <source>
        <strain evidence="8 9">GrpM-11</strain>
    </source>
</reference>
<evidence type="ECO:0000259" key="7">
    <source>
        <dbReference type="Pfam" id="PF17676"/>
    </source>
</evidence>
<keyword evidence="5" id="KW-0720">Serine protease</keyword>
<feature type="domain" description="LD-carboxypeptidase N-terminal" evidence="6">
    <location>
        <begin position="9"/>
        <end position="129"/>
    </location>
</feature>
<comment type="similarity">
    <text evidence="1">Belongs to the peptidase S66 family.</text>
</comment>
<evidence type="ECO:0000256" key="4">
    <source>
        <dbReference type="ARBA" id="ARBA00022801"/>
    </source>
</evidence>
<gene>
    <name evidence="8" type="ORF">H6P80_11345</name>
</gene>
<dbReference type="CDD" id="cd07025">
    <property type="entry name" value="Peptidase_S66"/>
    <property type="match status" value="1"/>
</dbReference>
<dbReference type="Gene3D" id="3.50.30.60">
    <property type="entry name" value="LD-carboxypeptidase A C-terminal domain-like"/>
    <property type="match status" value="1"/>
</dbReference>
<keyword evidence="4" id="KW-0378">Hydrolase</keyword>
<name>A0A842I0J6_9SPHN</name>
<proteinExistence type="inferred from homology"/>
<dbReference type="PANTHER" id="PTHR30237">
    <property type="entry name" value="MURAMOYLTETRAPEPTIDE CARBOXYPEPTIDASE"/>
    <property type="match status" value="1"/>
</dbReference>
<evidence type="ECO:0000259" key="6">
    <source>
        <dbReference type="Pfam" id="PF02016"/>
    </source>
</evidence>
<dbReference type="SUPFAM" id="SSF141986">
    <property type="entry name" value="LD-carboxypeptidase A C-terminal domain-like"/>
    <property type="match status" value="1"/>
</dbReference>